<keyword evidence="5" id="KW-0234">DNA repair</keyword>
<evidence type="ECO:0000256" key="1">
    <source>
        <dbReference type="ARBA" id="ARBA00004123"/>
    </source>
</evidence>
<dbReference type="PANTHER" id="PTHR12162:SF0">
    <property type="entry name" value="NIBRIN"/>
    <property type="match status" value="1"/>
</dbReference>
<evidence type="ECO:0000313" key="11">
    <source>
        <dbReference type="EMBL" id="KAL3838775.1"/>
    </source>
</evidence>
<dbReference type="InterPro" id="IPR000253">
    <property type="entry name" value="FHA_dom"/>
</dbReference>
<evidence type="ECO:0000256" key="2">
    <source>
        <dbReference type="ARBA" id="ARBA00004286"/>
    </source>
</evidence>
<dbReference type="InterPro" id="IPR040227">
    <property type="entry name" value="Nibrin-rel"/>
</dbReference>
<dbReference type="SUPFAM" id="SSF49879">
    <property type="entry name" value="SMAD/FHA domain"/>
    <property type="match status" value="1"/>
</dbReference>
<keyword evidence="3" id="KW-0158">Chromosome</keyword>
<evidence type="ECO:0000256" key="3">
    <source>
        <dbReference type="ARBA" id="ARBA00022454"/>
    </source>
</evidence>
<accession>A0ABD3TP14</accession>
<dbReference type="Gene3D" id="2.60.200.20">
    <property type="match status" value="1"/>
</dbReference>
<protein>
    <recommendedName>
        <fullName evidence="13">Nijmegen breakage syndrome 1 protein</fullName>
    </recommendedName>
</protein>
<evidence type="ECO:0008006" key="13">
    <source>
        <dbReference type="Google" id="ProtNLM"/>
    </source>
</evidence>
<dbReference type="Pfam" id="PF00498">
    <property type="entry name" value="FHA"/>
    <property type="match status" value="1"/>
</dbReference>
<dbReference type="PROSITE" id="PS50172">
    <property type="entry name" value="BRCT"/>
    <property type="match status" value="1"/>
</dbReference>
<comment type="subcellular location">
    <subcellularLocation>
        <location evidence="2">Chromosome</location>
    </subcellularLocation>
    <subcellularLocation>
        <location evidence="1">Nucleus</location>
    </subcellularLocation>
</comment>
<comment type="caution">
    <text evidence="11">The sequence shown here is derived from an EMBL/GenBank/DDBJ whole genome shotgun (WGS) entry which is preliminary data.</text>
</comment>
<dbReference type="Gene3D" id="3.40.50.10190">
    <property type="entry name" value="BRCT domain"/>
    <property type="match status" value="1"/>
</dbReference>
<keyword evidence="6" id="KW-0539">Nucleus</keyword>
<evidence type="ECO:0000256" key="5">
    <source>
        <dbReference type="ARBA" id="ARBA00023204"/>
    </source>
</evidence>
<keyword evidence="12" id="KW-1185">Reference proteome</keyword>
<dbReference type="EMBL" id="JBJXBP010000003">
    <property type="protein sequence ID" value="KAL3838775.1"/>
    <property type="molecule type" value="Genomic_DNA"/>
</dbReference>
<evidence type="ECO:0000259" key="9">
    <source>
        <dbReference type="PROSITE" id="PS50006"/>
    </source>
</evidence>
<name>A0ABD3TP14_9LAMI</name>
<keyword evidence="7" id="KW-0131">Cell cycle</keyword>
<keyword evidence="4" id="KW-0227">DNA damage</keyword>
<dbReference type="InterPro" id="IPR001357">
    <property type="entry name" value="BRCT_dom"/>
</dbReference>
<sequence>MVWGLFPVDPLPGEHPYYIFSKGTYKVGRRGCDIIINKDKGVSRIHAEIVVDEMMCMDHLQKKSSNNSSKVRIRDCSKYGTFINKNLGSKKNVHEFPNRETMFLDGDLVSFGAGNANYRFCFVSLVFFACSSKTSEINQLQDKISLIGASITRTWSLQCTHVIIDDFISINDEIIDAIVAKKPLVKFSWIELIAGKTICTEIPSYLSHTPQLMLEGLSIKATDPQSREHCLETYTFLLESIHKYQFKRKLPLLLEVGGAKVVYVETQDSCSQSLGDHLVYVMPAGTTSNTKSFHNFNSQPKVKERELVLAVVSGHLDPSIMASAPVLVTSSCSTDETVVADSDVEMETATSTRTSVAINLIESDEDEYKETIAINKVEAAENDGRAESIVHNMESTDLDGRGNTTAIRTIEPDCATLKPDCPYSTTIMSDYDNITLSREIKDGLVARKDRDHSSESENLDIIYSQNLIVRESNLPQSGHSSVSSGAIDFKRFRKTSAPSGNSFNNLIPFSKYPYGESDYGNEDVIESVKEEKKRKQMEAIAEDLFNNEKAKKRGTAGSLRGIFARG</sequence>
<dbReference type="PROSITE" id="PS50006">
    <property type="entry name" value="FHA_DOMAIN"/>
    <property type="match status" value="1"/>
</dbReference>
<feature type="domain" description="FHA" evidence="9">
    <location>
        <begin position="25"/>
        <end position="84"/>
    </location>
</feature>
<comment type="similarity">
    <text evidence="8">Belongs to the Nibrin family.</text>
</comment>
<dbReference type="GO" id="GO:0005634">
    <property type="term" value="C:nucleus"/>
    <property type="evidence" value="ECO:0007669"/>
    <property type="project" value="UniProtKB-SubCell"/>
</dbReference>
<feature type="domain" description="BRCT" evidence="10">
    <location>
        <begin position="122"/>
        <end position="190"/>
    </location>
</feature>
<dbReference type="CDD" id="cd00027">
    <property type="entry name" value="BRCT"/>
    <property type="match status" value="1"/>
</dbReference>
<evidence type="ECO:0000313" key="12">
    <source>
        <dbReference type="Proteomes" id="UP001634393"/>
    </source>
</evidence>
<evidence type="ECO:0000256" key="6">
    <source>
        <dbReference type="ARBA" id="ARBA00023242"/>
    </source>
</evidence>
<dbReference type="InterPro" id="IPR036420">
    <property type="entry name" value="BRCT_dom_sf"/>
</dbReference>
<dbReference type="Pfam" id="PF00533">
    <property type="entry name" value="BRCT"/>
    <property type="match status" value="1"/>
</dbReference>
<gene>
    <name evidence="11" type="ORF">ACJIZ3_023366</name>
</gene>
<dbReference type="GO" id="GO:0005694">
    <property type="term" value="C:chromosome"/>
    <property type="evidence" value="ECO:0007669"/>
    <property type="project" value="UniProtKB-SubCell"/>
</dbReference>
<reference evidence="11 12" key="1">
    <citation type="submission" date="2024-12" db="EMBL/GenBank/DDBJ databases">
        <title>The unique morphological basis and parallel evolutionary history of personate flowers in Penstemon.</title>
        <authorList>
            <person name="Depatie T.H."/>
            <person name="Wessinger C.A."/>
        </authorList>
    </citation>
    <scope>NUCLEOTIDE SEQUENCE [LARGE SCALE GENOMIC DNA]</scope>
    <source>
        <strain evidence="11">WTNN_2</strain>
        <tissue evidence="11">Leaf</tissue>
    </source>
</reference>
<dbReference type="AlphaFoldDB" id="A0ABD3TP14"/>
<dbReference type="InterPro" id="IPR008984">
    <property type="entry name" value="SMAD_FHA_dom_sf"/>
</dbReference>
<evidence type="ECO:0000256" key="8">
    <source>
        <dbReference type="ARBA" id="ARBA00044757"/>
    </source>
</evidence>
<proteinExistence type="inferred from homology"/>
<dbReference type="GO" id="GO:0006281">
    <property type="term" value="P:DNA repair"/>
    <property type="evidence" value="ECO:0007669"/>
    <property type="project" value="UniProtKB-KW"/>
</dbReference>
<evidence type="ECO:0000256" key="7">
    <source>
        <dbReference type="ARBA" id="ARBA00023306"/>
    </source>
</evidence>
<evidence type="ECO:0000256" key="4">
    <source>
        <dbReference type="ARBA" id="ARBA00022763"/>
    </source>
</evidence>
<dbReference type="CDD" id="cd22667">
    <property type="entry name" value="FHA_NBN"/>
    <property type="match status" value="1"/>
</dbReference>
<dbReference type="SUPFAM" id="SSF52113">
    <property type="entry name" value="BRCT domain"/>
    <property type="match status" value="1"/>
</dbReference>
<dbReference type="Proteomes" id="UP001634393">
    <property type="component" value="Unassembled WGS sequence"/>
</dbReference>
<dbReference type="PANTHER" id="PTHR12162">
    <property type="entry name" value="NIBRIN-RELATED"/>
    <property type="match status" value="1"/>
</dbReference>
<dbReference type="FunFam" id="2.60.200.20:FF:000017">
    <property type="entry name" value="Nibrin"/>
    <property type="match status" value="1"/>
</dbReference>
<dbReference type="SMART" id="SM00240">
    <property type="entry name" value="FHA"/>
    <property type="match status" value="1"/>
</dbReference>
<organism evidence="11 12">
    <name type="scientific">Penstemon smallii</name>
    <dbReference type="NCBI Taxonomy" id="265156"/>
    <lineage>
        <taxon>Eukaryota</taxon>
        <taxon>Viridiplantae</taxon>
        <taxon>Streptophyta</taxon>
        <taxon>Embryophyta</taxon>
        <taxon>Tracheophyta</taxon>
        <taxon>Spermatophyta</taxon>
        <taxon>Magnoliopsida</taxon>
        <taxon>eudicotyledons</taxon>
        <taxon>Gunneridae</taxon>
        <taxon>Pentapetalae</taxon>
        <taxon>asterids</taxon>
        <taxon>lamiids</taxon>
        <taxon>Lamiales</taxon>
        <taxon>Plantaginaceae</taxon>
        <taxon>Cheloneae</taxon>
        <taxon>Penstemon</taxon>
    </lineage>
</organism>
<evidence type="ECO:0000259" key="10">
    <source>
        <dbReference type="PROSITE" id="PS50172"/>
    </source>
</evidence>